<dbReference type="GO" id="GO:0034220">
    <property type="term" value="P:monoatomic ion transmembrane transport"/>
    <property type="evidence" value="ECO:0007669"/>
    <property type="project" value="UniProtKB-KW"/>
</dbReference>
<reference evidence="10" key="2">
    <citation type="journal article" date="2023" name="Plants (Basel)">
        <title>Annotation of the Turnera subulata (Passifloraceae) Draft Genome Reveals the S-Locus Evolved after the Divergence of Turneroideae from Passifloroideae in a Stepwise Manner.</title>
        <authorList>
            <person name="Henning P.M."/>
            <person name="Roalson E.H."/>
            <person name="Mir W."/>
            <person name="McCubbin A.G."/>
            <person name="Shore J.S."/>
        </authorList>
    </citation>
    <scope>NUCLEOTIDE SEQUENCE</scope>
    <source>
        <strain evidence="10">F60SS</strain>
    </source>
</reference>
<feature type="transmembrane region" description="Helical" evidence="9">
    <location>
        <begin position="180"/>
        <end position="202"/>
    </location>
</feature>
<gene>
    <name evidence="10" type="ORF">Tsubulata_035366</name>
</gene>
<dbReference type="OrthoDB" id="68611at2759"/>
<reference evidence="10" key="1">
    <citation type="submission" date="2022-02" db="EMBL/GenBank/DDBJ databases">
        <authorList>
            <person name="Henning P.M."/>
            <person name="McCubbin A.G."/>
            <person name="Shore J.S."/>
        </authorList>
    </citation>
    <scope>NUCLEOTIDE SEQUENCE</scope>
    <source>
        <strain evidence="10">F60SS</strain>
        <tissue evidence="10">Leaves</tissue>
    </source>
</reference>
<sequence>MGSTIIPIPDGDWEKDIKEKRKFKFSCFPTTISFLEENKVYVRKWIHSIKVGVALVLVSLLYFLDPLYNEVGDNNAMWAIMTVVVIFEYYAGATLGKGLNRGLGTILGGGLGCLAAILAQKIGGIGNPLIVGAAATYMRLIPSIKKRYDYGAMIFILTFNLVSVSGLREENVIQIARERLLMILLGFAICISISLFLFPMWASDELHDSAVSRFKDLANSIEGCLEVYFRFVDAKESQQTAQQPKGNFDKCKSVLQSKAKDESLVNFARWEPWHGKFGLFYPWEKYQKIGEVLRELAATILSLEGSLLSPKEPWQNLRESIKEPCEAIGSTLAWTLRELGESIRKMRRCESEISIVPKLKSVREDLHEVMCPSKLGKLEDTDGLAMASFVFTLMVIAEKVEKLVKEVEELGELAGFQQN</sequence>
<dbReference type="EMBL" id="JAKUCV010002285">
    <property type="protein sequence ID" value="KAJ4843249.1"/>
    <property type="molecule type" value="Genomic_DNA"/>
</dbReference>
<keyword evidence="11" id="KW-1185">Reference proteome</keyword>
<protein>
    <recommendedName>
        <fullName evidence="12">Aluminum-activated malate transporter</fullName>
    </recommendedName>
</protein>
<evidence type="ECO:0000313" key="11">
    <source>
        <dbReference type="Proteomes" id="UP001141552"/>
    </source>
</evidence>
<keyword evidence="7 9" id="KW-0472">Membrane</keyword>
<comment type="similarity">
    <text evidence="2">Belongs to the aromatic acid exporter (TC 2.A.85) family.</text>
</comment>
<evidence type="ECO:0000256" key="7">
    <source>
        <dbReference type="ARBA" id="ARBA00023136"/>
    </source>
</evidence>
<dbReference type="AlphaFoldDB" id="A0A9Q0G6L8"/>
<dbReference type="InterPro" id="IPR020966">
    <property type="entry name" value="ALMT"/>
</dbReference>
<feature type="transmembrane region" description="Helical" evidence="9">
    <location>
        <begin position="45"/>
        <end position="64"/>
    </location>
</feature>
<comment type="caution">
    <text evidence="10">The sequence shown here is derived from an EMBL/GenBank/DDBJ whole genome shotgun (WGS) entry which is preliminary data.</text>
</comment>
<keyword evidence="4 9" id="KW-0812">Transmembrane</keyword>
<evidence type="ECO:0000256" key="3">
    <source>
        <dbReference type="ARBA" id="ARBA00022448"/>
    </source>
</evidence>
<feature type="transmembrane region" description="Helical" evidence="9">
    <location>
        <begin position="150"/>
        <end position="168"/>
    </location>
</feature>
<evidence type="ECO:0000256" key="1">
    <source>
        <dbReference type="ARBA" id="ARBA00004141"/>
    </source>
</evidence>
<dbReference type="Proteomes" id="UP001141552">
    <property type="component" value="Unassembled WGS sequence"/>
</dbReference>
<evidence type="ECO:0000313" key="10">
    <source>
        <dbReference type="EMBL" id="KAJ4843249.1"/>
    </source>
</evidence>
<name>A0A9Q0G6L8_9ROSI</name>
<evidence type="ECO:0000256" key="2">
    <source>
        <dbReference type="ARBA" id="ARBA00007079"/>
    </source>
</evidence>
<dbReference type="GO" id="GO:0015743">
    <property type="term" value="P:malate transport"/>
    <property type="evidence" value="ECO:0007669"/>
    <property type="project" value="InterPro"/>
</dbReference>
<feature type="transmembrane region" description="Helical" evidence="9">
    <location>
        <begin position="76"/>
        <end position="95"/>
    </location>
</feature>
<proteinExistence type="inferred from homology"/>
<evidence type="ECO:0000256" key="6">
    <source>
        <dbReference type="ARBA" id="ARBA00023065"/>
    </source>
</evidence>
<keyword evidence="8" id="KW-0407">Ion channel</keyword>
<evidence type="ECO:0000256" key="5">
    <source>
        <dbReference type="ARBA" id="ARBA00022989"/>
    </source>
</evidence>
<comment type="subcellular location">
    <subcellularLocation>
        <location evidence="1">Membrane</location>
        <topology evidence="1">Multi-pass membrane protein</topology>
    </subcellularLocation>
</comment>
<feature type="transmembrane region" description="Helical" evidence="9">
    <location>
        <begin position="107"/>
        <end position="130"/>
    </location>
</feature>
<evidence type="ECO:0000256" key="4">
    <source>
        <dbReference type="ARBA" id="ARBA00022692"/>
    </source>
</evidence>
<dbReference type="Pfam" id="PF11744">
    <property type="entry name" value="ALMT"/>
    <property type="match status" value="1"/>
</dbReference>
<evidence type="ECO:0000256" key="9">
    <source>
        <dbReference type="SAM" id="Phobius"/>
    </source>
</evidence>
<keyword evidence="6" id="KW-0406">Ion transport</keyword>
<evidence type="ECO:0008006" key="12">
    <source>
        <dbReference type="Google" id="ProtNLM"/>
    </source>
</evidence>
<evidence type="ECO:0000256" key="8">
    <source>
        <dbReference type="ARBA" id="ARBA00023303"/>
    </source>
</evidence>
<dbReference type="PANTHER" id="PTHR31086">
    <property type="entry name" value="ALUMINUM-ACTIVATED MALATE TRANSPORTER 10"/>
    <property type="match status" value="1"/>
</dbReference>
<accession>A0A9Q0G6L8</accession>
<dbReference type="GO" id="GO:0016020">
    <property type="term" value="C:membrane"/>
    <property type="evidence" value="ECO:0007669"/>
    <property type="project" value="UniProtKB-SubCell"/>
</dbReference>
<organism evidence="10 11">
    <name type="scientific">Turnera subulata</name>
    <dbReference type="NCBI Taxonomy" id="218843"/>
    <lineage>
        <taxon>Eukaryota</taxon>
        <taxon>Viridiplantae</taxon>
        <taxon>Streptophyta</taxon>
        <taxon>Embryophyta</taxon>
        <taxon>Tracheophyta</taxon>
        <taxon>Spermatophyta</taxon>
        <taxon>Magnoliopsida</taxon>
        <taxon>eudicotyledons</taxon>
        <taxon>Gunneridae</taxon>
        <taxon>Pentapetalae</taxon>
        <taxon>rosids</taxon>
        <taxon>fabids</taxon>
        <taxon>Malpighiales</taxon>
        <taxon>Passifloraceae</taxon>
        <taxon>Turnera</taxon>
    </lineage>
</organism>
<keyword evidence="5 9" id="KW-1133">Transmembrane helix</keyword>
<keyword evidence="3" id="KW-0813">Transport</keyword>